<feature type="transmembrane region" description="Helical" evidence="9">
    <location>
        <begin position="69"/>
        <end position="90"/>
    </location>
</feature>
<feature type="domain" description="Signal transduction histidine kinase subgroup 3 dimerisation and phosphoacceptor" evidence="10">
    <location>
        <begin position="254"/>
        <end position="320"/>
    </location>
</feature>
<evidence type="ECO:0000256" key="3">
    <source>
        <dbReference type="ARBA" id="ARBA00022553"/>
    </source>
</evidence>
<dbReference type="CDD" id="cd16917">
    <property type="entry name" value="HATPase_UhpB-NarQ-NarX-like"/>
    <property type="match status" value="1"/>
</dbReference>
<sequence length="455" mass="47644">MSTSEARRRRPTIGSWAELPVRPLTYAGYVAVPMGGVRQGHRLDAVSHVPAPTPNLPDARARRRGRVRAWAVLGSVLAAVIGALASSRVWTRMSMTRGRMRGMDPGPTSQVAANGPLVVGVLLALAGLLGVAVWLAWRSPRAAYGVALVAATAYLYLAGPLPSTIPALAITLAMVMRARPANEWLGWAALLLPVFAAAALAYEDADPLSLVAFVLGVAVAWVVAPALVIQLVVSRRASVAAARDDELRRVAYEERLRVARDIHDVVGHSLSMISLQSGVALHVLESDPAQVRASLEAIRESSRSSLAELRQTLGVFRKPDEGGPLVPTATLADVPALVESVRAGGREVGLLLAADASRGVPAAVQTVAYRVVQEGLTNVVRHAAGASAVVSIERRPEVLVVGVRDDGPARQAPVEGNGLRGMRERVEAVGGTLGIGVRPEGGLAVLATLPIGGPQ</sequence>
<dbReference type="Pfam" id="PF07730">
    <property type="entry name" value="HisKA_3"/>
    <property type="match status" value="1"/>
</dbReference>
<dbReference type="AlphaFoldDB" id="A0A4Q9KP33"/>
<dbReference type="InterPro" id="IPR036890">
    <property type="entry name" value="HATPase_C_sf"/>
</dbReference>
<dbReference type="GO" id="GO:0046983">
    <property type="term" value="F:protein dimerization activity"/>
    <property type="evidence" value="ECO:0007669"/>
    <property type="project" value="InterPro"/>
</dbReference>
<keyword evidence="8" id="KW-0902">Two-component regulatory system</keyword>
<dbReference type="EMBL" id="SDMR01000001">
    <property type="protein sequence ID" value="TBT96342.1"/>
    <property type="molecule type" value="Genomic_DNA"/>
</dbReference>
<comment type="caution">
    <text evidence="11">The sequence shown here is derived from an EMBL/GenBank/DDBJ whole genome shotgun (WGS) entry which is preliminary data.</text>
</comment>
<dbReference type="SUPFAM" id="SSF55874">
    <property type="entry name" value="ATPase domain of HSP90 chaperone/DNA topoisomerase II/histidine kinase"/>
    <property type="match status" value="1"/>
</dbReference>
<feature type="transmembrane region" description="Helical" evidence="9">
    <location>
        <begin position="208"/>
        <end position="233"/>
    </location>
</feature>
<feature type="transmembrane region" description="Helical" evidence="9">
    <location>
        <begin position="143"/>
        <end position="172"/>
    </location>
</feature>
<keyword evidence="9" id="KW-0812">Transmembrane</keyword>
<dbReference type="InterPro" id="IPR011712">
    <property type="entry name" value="Sig_transdc_His_kin_sub3_dim/P"/>
</dbReference>
<dbReference type="Proteomes" id="UP000291933">
    <property type="component" value="Unassembled WGS sequence"/>
</dbReference>
<evidence type="ECO:0000256" key="5">
    <source>
        <dbReference type="ARBA" id="ARBA00022741"/>
    </source>
</evidence>
<dbReference type="Gene3D" id="3.30.565.10">
    <property type="entry name" value="Histidine kinase-like ATPase, C-terminal domain"/>
    <property type="match status" value="1"/>
</dbReference>
<keyword evidence="6 11" id="KW-0418">Kinase</keyword>
<evidence type="ECO:0000256" key="9">
    <source>
        <dbReference type="SAM" id="Phobius"/>
    </source>
</evidence>
<dbReference type="PANTHER" id="PTHR24421:SF10">
    <property type="entry name" value="NITRATE_NITRITE SENSOR PROTEIN NARQ"/>
    <property type="match status" value="1"/>
</dbReference>
<evidence type="ECO:0000256" key="4">
    <source>
        <dbReference type="ARBA" id="ARBA00022679"/>
    </source>
</evidence>
<feature type="transmembrane region" description="Helical" evidence="9">
    <location>
        <begin position="111"/>
        <end position="137"/>
    </location>
</feature>
<keyword evidence="4" id="KW-0808">Transferase</keyword>
<keyword evidence="12" id="KW-1185">Reference proteome</keyword>
<dbReference type="Gene3D" id="1.20.5.1930">
    <property type="match status" value="1"/>
</dbReference>
<protein>
    <recommendedName>
        <fullName evidence="2">histidine kinase</fullName>
        <ecNumber evidence="2">2.7.13.3</ecNumber>
    </recommendedName>
</protein>
<comment type="catalytic activity">
    <reaction evidence="1">
        <text>ATP + protein L-histidine = ADP + protein N-phospho-L-histidine.</text>
        <dbReference type="EC" id="2.7.13.3"/>
    </reaction>
</comment>
<feature type="transmembrane region" description="Helical" evidence="9">
    <location>
        <begin position="184"/>
        <end position="202"/>
    </location>
</feature>
<dbReference type="OrthoDB" id="227596at2"/>
<dbReference type="GO" id="GO:0016020">
    <property type="term" value="C:membrane"/>
    <property type="evidence" value="ECO:0007669"/>
    <property type="project" value="InterPro"/>
</dbReference>
<keyword evidence="9" id="KW-0472">Membrane</keyword>
<evidence type="ECO:0000256" key="1">
    <source>
        <dbReference type="ARBA" id="ARBA00000085"/>
    </source>
</evidence>
<dbReference type="GO" id="GO:0000155">
    <property type="term" value="F:phosphorelay sensor kinase activity"/>
    <property type="evidence" value="ECO:0007669"/>
    <property type="project" value="InterPro"/>
</dbReference>
<reference evidence="11 12" key="1">
    <citation type="submission" date="2019-01" db="EMBL/GenBank/DDBJ databases">
        <title>Lactibacter flavus gen. nov., sp. nov., a novel bacterium of the family Propionibacteriaceae isolated from raw milk and dairy products.</title>
        <authorList>
            <person name="Huptas C."/>
            <person name="Wenning M."/>
            <person name="Breitenwieser F."/>
            <person name="Doll E."/>
            <person name="Von Neubeck M."/>
            <person name="Busse H.-J."/>
            <person name="Scherer S."/>
        </authorList>
    </citation>
    <scope>NUCLEOTIDE SEQUENCE [LARGE SCALE GENOMIC DNA]</scope>
    <source>
        <strain evidence="11 12">DSM 22130</strain>
    </source>
</reference>
<evidence type="ECO:0000313" key="12">
    <source>
        <dbReference type="Proteomes" id="UP000291933"/>
    </source>
</evidence>
<dbReference type="GO" id="GO:0005524">
    <property type="term" value="F:ATP binding"/>
    <property type="evidence" value="ECO:0007669"/>
    <property type="project" value="UniProtKB-KW"/>
</dbReference>
<proteinExistence type="predicted"/>
<dbReference type="InterPro" id="IPR050482">
    <property type="entry name" value="Sensor_HK_TwoCompSys"/>
</dbReference>
<organism evidence="11 12">
    <name type="scientific">Propioniciclava tarda</name>
    <dbReference type="NCBI Taxonomy" id="433330"/>
    <lineage>
        <taxon>Bacteria</taxon>
        <taxon>Bacillati</taxon>
        <taxon>Actinomycetota</taxon>
        <taxon>Actinomycetes</taxon>
        <taxon>Propionibacteriales</taxon>
        <taxon>Propionibacteriaceae</taxon>
        <taxon>Propioniciclava</taxon>
    </lineage>
</organism>
<evidence type="ECO:0000256" key="2">
    <source>
        <dbReference type="ARBA" id="ARBA00012438"/>
    </source>
</evidence>
<evidence type="ECO:0000256" key="8">
    <source>
        <dbReference type="ARBA" id="ARBA00023012"/>
    </source>
</evidence>
<evidence type="ECO:0000259" key="10">
    <source>
        <dbReference type="Pfam" id="PF07730"/>
    </source>
</evidence>
<accession>A0A4Q9KP33</accession>
<evidence type="ECO:0000313" key="11">
    <source>
        <dbReference type="EMBL" id="TBT96342.1"/>
    </source>
</evidence>
<evidence type="ECO:0000256" key="6">
    <source>
        <dbReference type="ARBA" id="ARBA00022777"/>
    </source>
</evidence>
<gene>
    <name evidence="11" type="ORF">ET996_01390</name>
</gene>
<keyword evidence="7" id="KW-0067">ATP-binding</keyword>
<name>A0A4Q9KP33_PROTD</name>
<keyword evidence="5" id="KW-0547">Nucleotide-binding</keyword>
<dbReference type="PANTHER" id="PTHR24421">
    <property type="entry name" value="NITRATE/NITRITE SENSOR PROTEIN NARX-RELATED"/>
    <property type="match status" value="1"/>
</dbReference>
<keyword evidence="3" id="KW-0597">Phosphoprotein</keyword>
<dbReference type="EC" id="2.7.13.3" evidence="2"/>
<evidence type="ECO:0000256" key="7">
    <source>
        <dbReference type="ARBA" id="ARBA00022840"/>
    </source>
</evidence>
<keyword evidence="9" id="KW-1133">Transmembrane helix</keyword>